<reference evidence="1 2" key="1">
    <citation type="submission" date="2018-06" db="EMBL/GenBank/DDBJ databases">
        <authorList>
            <consortium name="Pathogen Informatics"/>
            <person name="Doyle S."/>
        </authorList>
    </citation>
    <scope>NUCLEOTIDE SEQUENCE [LARGE SCALE GENOMIC DNA]</scope>
    <source>
        <strain evidence="1 2">NCTC13336</strain>
    </source>
</reference>
<evidence type="ECO:0000313" key="1">
    <source>
        <dbReference type="EMBL" id="STR00052.1"/>
    </source>
</evidence>
<organism evidence="1 2">
    <name type="scientific">Kingella potus</name>
    <dbReference type="NCBI Taxonomy" id="265175"/>
    <lineage>
        <taxon>Bacteria</taxon>
        <taxon>Pseudomonadati</taxon>
        <taxon>Pseudomonadota</taxon>
        <taxon>Betaproteobacteria</taxon>
        <taxon>Neisseriales</taxon>
        <taxon>Neisseriaceae</taxon>
        <taxon>Kingella</taxon>
    </lineage>
</organism>
<evidence type="ECO:0000313" key="2">
    <source>
        <dbReference type="Proteomes" id="UP000254293"/>
    </source>
</evidence>
<name>A0A377QYH7_9NEIS</name>
<dbReference type="AlphaFoldDB" id="A0A377QYH7"/>
<dbReference type="RefSeq" id="WP_115307386.1">
    <property type="nucleotide sequence ID" value="NZ_CP091516.1"/>
</dbReference>
<protein>
    <submittedName>
        <fullName evidence="1">Uncharacterized protein</fullName>
    </submittedName>
</protein>
<keyword evidence="2" id="KW-1185">Reference proteome</keyword>
<dbReference type="OrthoDB" id="6020951at2"/>
<dbReference type="Pfam" id="PF19875">
    <property type="entry name" value="DUF6348"/>
    <property type="match status" value="1"/>
</dbReference>
<dbReference type="EMBL" id="UGJJ01000001">
    <property type="protein sequence ID" value="STR00052.1"/>
    <property type="molecule type" value="Genomic_DNA"/>
</dbReference>
<gene>
    <name evidence="1" type="ORF">NCTC13336_00242</name>
</gene>
<proteinExistence type="predicted"/>
<accession>A0A377QYH7</accession>
<dbReference type="InterPro" id="IPR045929">
    <property type="entry name" value="DUF6348"/>
</dbReference>
<sequence>MFKKFLGKLGLSKPPVFPINHPALPDNPADPYSAEGYTLMTRKPDGTREEEQLNFAALLGDALSAQGVATQTDGNGWLYQPDTGYRLLPLFIEPWLDDDGKLHSATTIQIHHPDLFPQGVFEFQYSFGGFDTLTAAVASGFEQWVMQDWRALAEALQPEAGELSRLTLESDEFAVPRVAIFGNLTGMGEITEAGGEHGGCCPCCLLTQSLAGLIPLLETSHENLAIRLFASRDTATGECTADCRINGVRFEAAEPLLKAFAATWRSDEFVFRKQYVIVRRSFQVA</sequence>
<dbReference type="Proteomes" id="UP000254293">
    <property type="component" value="Unassembled WGS sequence"/>
</dbReference>